<reference evidence="3" key="2">
    <citation type="submission" date="2014-03" db="EMBL/GenBank/DDBJ databases">
        <title>The Genome Sequence of Puccinia striiformis f. sp. tritici PST-78.</title>
        <authorList>
            <consortium name="The Broad Institute Genome Sequencing Platform"/>
            <person name="Cuomo C."/>
            <person name="Hulbert S."/>
            <person name="Chen X."/>
            <person name="Walker B."/>
            <person name="Young S.K."/>
            <person name="Zeng Q."/>
            <person name="Gargeya S."/>
            <person name="Fitzgerald M."/>
            <person name="Haas B."/>
            <person name="Abouelleil A."/>
            <person name="Alvarado L."/>
            <person name="Arachchi H.M."/>
            <person name="Berlin A.M."/>
            <person name="Chapman S.B."/>
            <person name="Goldberg J."/>
            <person name="Griggs A."/>
            <person name="Gujja S."/>
            <person name="Hansen M."/>
            <person name="Howarth C."/>
            <person name="Imamovic A."/>
            <person name="Larimer J."/>
            <person name="McCowan C."/>
            <person name="Montmayeur A."/>
            <person name="Murphy C."/>
            <person name="Neiman D."/>
            <person name="Pearson M."/>
            <person name="Priest M."/>
            <person name="Roberts A."/>
            <person name="Saif S."/>
            <person name="Shea T."/>
            <person name="Sisk P."/>
            <person name="Sykes S."/>
            <person name="Wortman J."/>
            <person name="Nusbaum C."/>
            <person name="Birren B."/>
        </authorList>
    </citation>
    <scope>NUCLEOTIDE SEQUENCE [LARGE SCALE GENOMIC DNA]</scope>
    <source>
        <strain evidence="3">race PST-78</strain>
    </source>
</reference>
<organism evidence="1 3">
    <name type="scientific">Puccinia striiformis f. sp. tritici PST-78</name>
    <dbReference type="NCBI Taxonomy" id="1165861"/>
    <lineage>
        <taxon>Eukaryota</taxon>
        <taxon>Fungi</taxon>
        <taxon>Dikarya</taxon>
        <taxon>Basidiomycota</taxon>
        <taxon>Pucciniomycotina</taxon>
        <taxon>Pucciniomycetes</taxon>
        <taxon>Pucciniales</taxon>
        <taxon>Pucciniaceae</taxon>
        <taxon>Puccinia</taxon>
    </lineage>
</organism>
<gene>
    <name evidence="1" type="ORF">PSTG_17411</name>
    <name evidence="2" type="ORF">PSTG_17412</name>
</gene>
<dbReference type="Proteomes" id="UP000054564">
    <property type="component" value="Unassembled WGS sequence"/>
</dbReference>
<dbReference type="EMBL" id="AJIL01000493">
    <property type="protein sequence ID" value="KNE89130.1"/>
    <property type="molecule type" value="Genomic_DNA"/>
</dbReference>
<comment type="caution">
    <text evidence="1">The sequence shown here is derived from an EMBL/GenBank/DDBJ whole genome shotgun (WGS) entry which is preliminary data.</text>
</comment>
<protein>
    <submittedName>
        <fullName evidence="1">Uncharacterized protein</fullName>
    </submittedName>
</protein>
<keyword evidence="3" id="KW-1185">Reference proteome</keyword>
<evidence type="ECO:0000313" key="2">
    <source>
        <dbReference type="EMBL" id="KNE89130.1"/>
    </source>
</evidence>
<dbReference type="EMBL" id="AJIL01000493">
    <property type="protein sequence ID" value="KNE89129.1"/>
    <property type="molecule type" value="Genomic_DNA"/>
</dbReference>
<reference evidence="1" key="1">
    <citation type="submission" date="2014-03" db="EMBL/GenBank/DDBJ databases">
        <title>Cloning and expression analysis of gamma-glutamylcysteines synthetase in perennial ryegrass.</title>
        <authorList>
            <person name="Wei S."/>
            <person name="Sun Z."/>
        </authorList>
    </citation>
    <scope>NUCLEOTIDE SEQUENCE</scope>
    <source>
        <strain evidence="1">Race PST-78</strain>
    </source>
</reference>
<evidence type="ECO:0000313" key="1">
    <source>
        <dbReference type="EMBL" id="KNE89129.1"/>
    </source>
</evidence>
<proteinExistence type="predicted"/>
<evidence type="ECO:0000313" key="3">
    <source>
        <dbReference type="Proteomes" id="UP000054564"/>
    </source>
</evidence>
<dbReference type="AlphaFoldDB" id="A0A0L0UQU3"/>
<accession>A0A0L0UQU3</accession>
<name>A0A0L0UQU3_9BASI</name>
<sequence length="133" mass="14821">MAFVDARTVDANGGRVWVSIGVNSIVDANWHLDWGSSDAWESGRQEFATESGHVCVLGSMHAQDTPPLSFFWRSHRPHGMVSYQVGGQENKFFSSRRKIQWGAGNKSADSHDAFKEQWCSGEHDSVRAPGRGW</sequence>